<dbReference type="HOGENOM" id="CLU_3373034_0_0_9"/>
<gene>
    <name evidence="1" type="ORF">CLOLEP_01242</name>
</gene>
<sequence length="34" mass="4198">MRGTIRYNFSRIPIRETGKPKFLEVRYELQTIRQ</sequence>
<proteinExistence type="predicted"/>
<accession>A7VRQ8</accession>
<reference evidence="1 2" key="2">
    <citation type="submission" date="2007-08" db="EMBL/GenBank/DDBJ databases">
        <authorList>
            <person name="Fulton L."/>
            <person name="Clifton S."/>
            <person name="Fulton B."/>
            <person name="Xu J."/>
            <person name="Minx P."/>
            <person name="Pepin K.H."/>
            <person name="Johnson M."/>
            <person name="Thiruvilangam P."/>
            <person name="Bhonagiri V."/>
            <person name="Nash W.E."/>
            <person name="Wang C."/>
            <person name="Mardis E.R."/>
            <person name="Wilson R.K."/>
        </authorList>
    </citation>
    <scope>NUCLEOTIDE SEQUENCE [LARGE SCALE GENOMIC DNA]</scope>
    <source>
        <strain evidence="1 2">DSM 753</strain>
    </source>
</reference>
<dbReference type="EMBL" id="ABCB02000017">
    <property type="protein sequence ID" value="EDO61738.1"/>
    <property type="molecule type" value="Genomic_DNA"/>
</dbReference>
<reference evidence="1 2" key="1">
    <citation type="submission" date="2007-08" db="EMBL/GenBank/DDBJ databases">
        <title>Draft genome sequence of Clostridium leptum (DSM 753).</title>
        <authorList>
            <person name="Sudarsanam P."/>
            <person name="Ley R."/>
            <person name="Guruge J."/>
            <person name="Turnbaugh P.J."/>
            <person name="Mahowald M."/>
            <person name="Liep D."/>
            <person name="Gordon J."/>
        </authorList>
    </citation>
    <scope>NUCLEOTIDE SEQUENCE [LARGE SCALE GENOMIC DNA]</scope>
    <source>
        <strain evidence="1 2">DSM 753</strain>
    </source>
</reference>
<organism evidence="1 2">
    <name type="scientific">[Clostridium] leptum DSM 753</name>
    <dbReference type="NCBI Taxonomy" id="428125"/>
    <lineage>
        <taxon>Bacteria</taxon>
        <taxon>Bacillati</taxon>
        <taxon>Bacillota</taxon>
        <taxon>Clostridia</taxon>
        <taxon>Eubacteriales</taxon>
        <taxon>Oscillospiraceae</taxon>
        <taxon>Oscillospiraceae incertae sedis</taxon>
    </lineage>
</organism>
<dbReference type="Proteomes" id="UP000003490">
    <property type="component" value="Unassembled WGS sequence"/>
</dbReference>
<evidence type="ECO:0000313" key="2">
    <source>
        <dbReference type="Proteomes" id="UP000003490"/>
    </source>
</evidence>
<protein>
    <submittedName>
        <fullName evidence="1">Uncharacterized protein</fullName>
    </submittedName>
</protein>
<comment type="caution">
    <text evidence="1">The sequence shown here is derived from an EMBL/GenBank/DDBJ whole genome shotgun (WGS) entry which is preliminary data.</text>
</comment>
<name>A7VRQ8_9FIRM</name>
<evidence type="ECO:0000313" key="1">
    <source>
        <dbReference type="EMBL" id="EDO61738.1"/>
    </source>
</evidence>
<dbReference type="AlphaFoldDB" id="A7VRQ8"/>